<evidence type="ECO:0000313" key="2">
    <source>
        <dbReference type="EMBL" id="MFC7219615.1"/>
    </source>
</evidence>
<keyword evidence="1" id="KW-0732">Signal</keyword>
<reference evidence="3" key="1">
    <citation type="journal article" date="2019" name="Int. J. Syst. Evol. Microbiol.">
        <title>The Global Catalogue of Microorganisms (GCM) 10K type strain sequencing project: providing services to taxonomists for standard genome sequencing and annotation.</title>
        <authorList>
            <consortium name="The Broad Institute Genomics Platform"/>
            <consortium name="The Broad Institute Genome Sequencing Center for Infectious Disease"/>
            <person name="Wu L."/>
            <person name="Ma J."/>
        </authorList>
    </citation>
    <scope>NUCLEOTIDE SEQUENCE [LARGE SCALE GENOMIC DNA]</scope>
    <source>
        <strain evidence="3">CGMCC 1.13681</strain>
    </source>
</reference>
<keyword evidence="3" id="KW-1185">Reference proteome</keyword>
<name>A0ABW2GJH9_9ACTN</name>
<organism evidence="2 3">
    <name type="scientific">Streptomyces polyrhachis</name>
    <dbReference type="NCBI Taxonomy" id="1282885"/>
    <lineage>
        <taxon>Bacteria</taxon>
        <taxon>Bacillati</taxon>
        <taxon>Actinomycetota</taxon>
        <taxon>Actinomycetes</taxon>
        <taxon>Kitasatosporales</taxon>
        <taxon>Streptomycetaceae</taxon>
        <taxon>Streptomyces</taxon>
    </lineage>
</organism>
<dbReference type="EMBL" id="JBHSZO010000022">
    <property type="protein sequence ID" value="MFC7219615.1"/>
    <property type="molecule type" value="Genomic_DNA"/>
</dbReference>
<dbReference type="SUPFAM" id="SSF69318">
    <property type="entry name" value="Integrin alpha N-terminal domain"/>
    <property type="match status" value="1"/>
</dbReference>
<dbReference type="PANTHER" id="PTHR44103">
    <property type="entry name" value="PROPROTEIN CONVERTASE P"/>
    <property type="match status" value="1"/>
</dbReference>
<dbReference type="Proteomes" id="UP001596413">
    <property type="component" value="Unassembled WGS sequence"/>
</dbReference>
<dbReference type="InterPro" id="IPR028994">
    <property type="entry name" value="Integrin_alpha_N"/>
</dbReference>
<dbReference type="InterPro" id="IPR013517">
    <property type="entry name" value="FG-GAP"/>
</dbReference>
<accession>A0ABW2GJH9</accession>
<proteinExistence type="predicted"/>
<evidence type="ECO:0000256" key="1">
    <source>
        <dbReference type="ARBA" id="ARBA00022729"/>
    </source>
</evidence>
<dbReference type="Pfam" id="PF13517">
    <property type="entry name" value="FG-GAP_3"/>
    <property type="match status" value="1"/>
</dbReference>
<sequence length="1202" mass="123404">MGHHVRSAARTTPGGRAHVLLLAFTVLAALLLPVGAARAQVPVPADCAPLALASFGDPGAAVAEGVLAPGAQHCVRVELTAGGYLPRVSATHGEVTTSLANATEELGCYASEGLTSDLCMIESGGTYTMIIRNFGAESESYRVSMVSLASTTGCVPMGTRWDEPPTTIQPLSPLQVDCRTFAGRPGERIARAGAIRLIAGPSGTSACVHDGGDGCVLSGSGPYRTVSHAADRSMSAYRLRIGSLSAPLGCTSVALGAFGSAPAGPAETSPCRTLSAPAAGRYLVSTPDPAQAGRSPLPSTVYRSDGRRLCAGDDWCTFPSAGQYHVLVGDFEAQPSATVYLSAAGTDGCTPLGPGPYRGTIGTVGEYDCLALPFPAEARLALVQDASTPRTVEILDANGTTVCAGYPLADGTCPLTGAAPFRVIVHGAPGPYGLQAIRTDLATGCPALPVGTFADGSPSARLTTGGGVFAGCYTIAADQHTAGELVQFQRTSGTAPVSLSTVDTDGRKVCEHTGAANGFASCRLTAGKTHTVVVRGRDENASYTLTRRDVTATAPACGQLPATTVGGAAGKGVSGAVSTLRCHRVTTAATTDVVRLDIRDAQATTQGTVYDSAGRLRCFIQEYGCPLRGSTSYQVVTHVPTGKAVSPEYRLDAWRLATLAGYAAECARPVSVAYGYGPVTGVLSEGHTADCAVLPTRMGDNFDALATETAALSLYSDTDKDWLEDSCSRELGRCYTPTDKPSLLVVGLAEKSSQSSYEAKLTCHDRMTCGENVTLASFSPVAATVGTTATLTVKGTAIPSDAEVSLAGAGATLSPASVKVSADWRTLTAVFDLRGAPVGDYRLTVGDMTAAGTFKVAHPPLANMAKPSVKGAALVGAKLTALPGTWPDGPTSYTYQWKANGTPISGAVSATYVVPASMRAKSLSVAVSAHKSGWSSATAESAAVVVSAARRDHLGSDGFGDMLTLNSSGSLTFQQGTGSGSFGSKVSASGWSTSVRAVPFGDVNGDRCNDVLVRVGDALRAYRPGCGKALAPSTSYVTVGTSGWSQYNVLTSPGDLSGDGRADLLARQASTGDVYLYKATSDGKLASRVRIRSGWLSYTHIVGAGDLNGDGHGDVLARRSDGTLYRYDGIGNGLLKERVAVFTGWGASYTAIVGVGDITGDGKADLVSRDKYGVLFRNSGNGAGSFYGRQQIATGWTYTGVF</sequence>
<comment type="caution">
    <text evidence="2">The sequence shown here is derived from an EMBL/GenBank/DDBJ whole genome shotgun (WGS) entry which is preliminary data.</text>
</comment>
<dbReference type="Gene3D" id="2.60.40.2700">
    <property type="match status" value="1"/>
</dbReference>
<gene>
    <name evidence="2" type="ORF">ACFQLX_15785</name>
</gene>
<dbReference type="RefSeq" id="WP_386415519.1">
    <property type="nucleotide sequence ID" value="NZ_JBHSZO010000022.1"/>
</dbReference>
<protein>
    <submittedName>
        <fullName evidence="2">FG-GAP-like repeat-containing protein</fullName>
    </submittedName>
</protein>
<evidence type="ECO:0000313" key="3">
    <source>
        <dbReference type="Proteomes" id="UP001596413"/>
    </source>
</evidence>
<dbReference type="PANTHER" id="PTHR44103:SF1">
    <property type="entry name" value="PROPROTEIN CONVERTASE P"/>
    <property type="match status" value="1"/>
</dbReference>
<dbReference type="Gene3D" id="2.130.10.130">
    <property type="entry name" value="Integrin alpha, N-terminal"/>
    <property type="match status" value="1"/>
</dbReference>